<dbReference type="EMBL" id="OMOH01000003">
    <property type="protein sequence ID" value="SPF68111.1"/>
    <property type="molecule type" value="Genomic_DNA"/>
</dbReference>
<dbReference type="RefSeq" id="WP_119715287.1">
    <property type="nucleotide sequence ID" value="NZ_OMOH01000003.1"/>
</dbReference>
<evidence type="ECO:0000313" key="1">
    <source>
        <dbReference type="EMBL" id="SPF68111.1"/>
    </source>
</evidence>
<name>A0A375HZZ6_9ACTN</name>
<dbReference type="AlphaFoldDB" id="A0A375HZZ6"/>
<proteinExistence type="predicted"/>
<organism evidence="1 2">
    <name type="scientific">Propionibacterium ruminifibrarum</name>
    <dbReference type="NCBI Taxonomy" id="1962131"/>
    <lineage>
        <taxon>Bacteria</taxon>
        <taxon>Bacillati</taxon>
        <taxon>Actinomycetota</taxon>
        <taxon>Actinomycetes</taxon>
        <taxon>Propionibacteriales</taxon>
        <taxon>Propionibacteriaceae</taxon>
        <taxon>Propionibacterium</taxon>
    </lineage>
</organism>
<reference evidence="2" key="1">
    <citation type="submission" date="2018-02" db="EMBL/GenBank/DDBJ databases">
        <authorList>
            <person name="Hornung B."/>
        </authorList>
    </citation>
    <scope>NUCLEOTIDE SEQUENCE [LARGE SCALE GENOMIC DNA]</scope>
</reference>
<sequence>MSTPRESQTSDELLRHLVGDRLVSVAFVLDDYVQLQFDGASMNIEVLPHISYEGRLWRGQDLGYADAFRRLGGHEVVAVSGRAGEGLRIRVDNGEIRIDPDPGEAPVEIASLRVGDSRWESWYPGEGVFEHLA</sequence>
<accession>A0A375HZZ6</accession>
<protein>
    <submittedName>
        <fullName evidence="1">Uncharacterized protein</fullName>
    </submittedName>
</protein>
<gene>
    <name evidence="1" type="ORF">PROPJV5_1069</name>
</gene>
<keyword evidence="2" id="KW-1185">Reference proteome</keyword>
<dbReference type="OrthoDB" id="3428371at2"/>
<dbReference type="Proteomes" id="UP000265962">
    <property type="component" value="Unassembled WGS sequence"/>
</dbReference>
<evidence type="ECO:0000313" key="2">
    <source>
        <dbReference type="Proteomes" id="UP000265962"/>
    </source>
</evidence>